<dbReference type="PROSITE" id="PS50878">
    <property type="entry name" value="RT_POL"/>
    <property type="match status" value="1"/>
</dbReference>
<name>A0A8C6M2X5_NOTFU</name>
<dbReference type="Ensembl" id="ENSNFUT00015028493.1">
    <property type="protein sequence ID" value="ENSNFUP00015027277.1"/>
    <property type="gene ID" value="ENSNFUG00015013224.1"/>
</dbReference>
<organism evidence="2 3">
    <name type="scientific">Nothobranchius furzeri</name>
    <name type="common">Turquoise killifish</name>
    <dbReference type="NCBI Taxonomy" id="105023"/>
    <lineage>
        <taxon>Eukaryota</taxon>
        <taxon>Metazoa</taxon>
        <taxon>Chordata</taxon>
        <taxon>Craniata</taxon>
        <taxon>Vertebrata</taxon>
        <taxon>Euteleostomi</taxon>
        <taxon>Actinopterygii</taxon>
        <taxon>Neopterygii</taxon>
        <taxon>Teleostei</taxon>
        <taxon>Neoteleostei</taxon>
        <taxon>Acanthomorphata</taxon>
        <taxon>Ovalentaria</taxon>
        <taxon>Atherinomorphae</taxon>
        <taxon>Cyprinodontiformes</taxon>
        <taxon>Nothobranchiidae</taxon>
        <taxon>Nothobranchius</taxon>
    </lineage>
</organism>
<reference evidence="2" key="2">
    <citation type="submission" date="2025-08" db="UniProtKB">
        <authorList>
            <consortium name="Ensembl"/>
        </authorList>
    </citation>
    <scope>IDENTIFICATION</scope>
</reference>
<protein>
    <recommendedName>
        <fullName evidence="1">Reverse transcriptase domain-containing protein</fullName>
    </recommendedName>
</protein>
<evidence type="ECO:0000313" key="3">
    <source>
        <dbReference type="Proteomes" id="UP000694548"/>
    </source>
</evidence>
<reference evidence="2" key="3">
    <citation type="submission" date="2025-09" db="UniProtKB">
        <authorList>
            <consortium name="Ensembl"/>
        </authorList>
    </citation>
    <scope>IDENTIFICATION</scope>
</reference>
<accession>A0A8C6M2X5</accession>
<reference evidence="2" key="1">
    <citation type="submission" date="2014-08" db="EMBL/GenBank/DDBJ databases">
        <authorList>
            <person name="Senf B."/>
            <person name="Petzold A."/>
            <person name="Downie B.R."/>
            <person name="Koch P."/>
            <person name="Platzer M."/>
        </authorList>
    </citation>
    <scope>NUCLEOTIDE SEQUENCE [LARGE SCALE GENOMIC DNA]</scope>
    <source>
        <strain evidence="2">GRZ</strain>
    </source>
</reference>
<dbReference type="Pfam" id="PF00078">
    <property type="entry name" value="RVT_1"/>
    <property type="match status" value="1"/>
</dbReference>
<sequence>MNSIFQPPDSLPIHLYSSEICNSLLQFFNDKVSRIHLSLPHSSPPSPDLFETSIQFSSFELPHPSELLDYITKSKPSTCQLDPIPTVLVKSCLSSLLPFITAIIHSSLSSGTVPSLFKSASVSPILKKPGSDPNDFNYLRPISHLPFIGKIPGVKTLLWKKGGGHKPPPPPPPKSLFKSASVSPILKKPGSDPNDFNYLRPISHLPFISKILEKTVACPHHSTETALLKITNDLLIAADSCLISFLILLDPGAAFDTISHPILLNRLSSLGITHTPLRWFHSYLTGRTQFIQLKSTSSKPSPVKSGVPQGSVLGPLLFIIYLLPLGNIFHKFSIQFHCFADDTQLYISSKPNSTHPPSSLTICLSEIKSWFTSNFLKFNGNKTEFLLVGTKSTISKSDSFSLTIDCATGSPSPQVRVWVSSSTAHFLFMLTSIT</sequence>
<feature type="domain" description="Reverse transcriptase" evidence="1">
    <location>
        <begin position="166"/>
        <end position="423"/>
    </location>
</feature>
<dbReference type="PANTHER" id="PTHR33332">
    <property type="entry name" value="REVERSE TRANSCRIPTASE DOMAIN-CONTAINING PROTEIN"/>
    <property type="match status" value="1"/>
</dbReference>
<evidence type="ECO:0000259" key="1">
    <source>
        <dbReference type="PROSITE" id="PS50878"/>
    </source>
</evidence>
<dbReference type="InterPro" id="IPR000477">
    <property type="entry name" value="RT_dom"/>
</dbReference>
<keyword evidence="3" id="KW-1185">Reference proteome</keyword>
<evidence type="ECO:0000313" key="2">
    <source>
        <dbReference type="Ensembl" id="ENSNFUP00015027277.1"/>
    </source>
</evidence>
<dbReference type="InterPro" id="IPR043502">
    <property type="entry name" value="DNA/RNA_pol_sf"/>
</dbReference>
<proteinExistence type="predicted"/>
<dbReference type="SUPFAM" id="SSF56672">
    <property type="entry name" value="DNA/RNA polymerases"/>
    <property type="match status" value="1"/>
</dbReference>
<dbReference type="GeneTree" id="ENSGT01150000286909"/>
<dbReference type="AlphaFoldDB" id="A0A8C6M2X5"/>
<dbReference type="Proteomes" id="UP000694548">
    <property type="component" value="Chromosome sgr06"/>
</dbReference>
<dbReference type="CDD" id="cd01650">
    <property type="entry name" value="RT_nLTR_like"/>
    <property type="match status" value="1"/>
</dbReference>